<dbReference type="SUPFAM" id="SSF54427">
    <property type="entry name" value="NTF2-like"/>
    <property type="match status" value="1"/>
</dbReference>
<dbReference type="InterPro" id="IPR037401">
    <property type="entry name" value="SnoaL-like"/>
</dbReference>
<dbReference type="Proteomes" id="UP001596030">
    <property type="component" value="Unassembled WGS sequence"/>
</dbReference>
<dbReference type="RefSeq" id="WP_246969656.1">
    <property type="nucleotide sequence ID" value="NZ_JAKGAN010000002.1"/>
</dbReference>
<reference evidence="3" key="1">
    <citation type="journal article" date="2019" name="Int. J. Syst. Evol. Microbiol.">
        <title>The Global Catalogue of Microorganisms (GCM) 10K type strain sequencing project: providing services to taxonomists for standard genome sequencing and annotation.</title>
        <authorList>
            <consortium name="The Broad Institute Genomics Platform"/>
            <consortium name="The Broad Institute Genome Sequencing Center for Infectious Disease"/>
            <person name="Wu L."/>
            <person name="Ma J."/>
        </authorList>
    </citation>
    <scope>NUCLEOTIDE SEQUENCE [LARGE SCALE GENOMIC DNA]</scope>
    <source>
        <strain evidence="3">CGMCC 1.12121</strain>
    </source>
</reference>
<accession>A0ABV9D4Y8</accession>
<organism evidence="2 3">
    <name type="scientific">Chromohalobacter sarecensis</name>
    <dbReference type="NCBI Taxonomy" id="245294"/>
    <lineage>
        <taxon>Bacteria</taxon>
        <taxon>Pseudomonadati</taxon>
        <taxon>Pseudomonadota</taxon>
        <taxon>Gammaproteobacteria</taxon>
        <taxon>Oceanospirillales</taxon>
        <taxon>Halomonadaceae</taxon>
        <taxon>Chromohalobacter</taxon>
    </lineage>
</organism>
<feature type="domain" description="SnoaL-like" evidence="1">
    <location>
        <begin position="12"/>
        <end position="137"/>
    </location>
</feature>
<evidence type="ECO:0000313" key="3">
    <source>
        <dbReference type="Proteomes" id="UP001596030"/>
    </source>
</evidence>
<evidence type="ECO:0000313" key="2">
    <source>
        <dbReference type="EMBL" id="MFC4539839.1"/>
    </source>
</evidence>
<dbReference type="Pfam" id="PF13577">
    <property type="entry name" value="SnoaL_4"/>
    <property type="match status" value="1"/>
</dbReference>
<dbReference type="EMBL" id="JBHSEU010000021">
    <property type="protein sequence ID" value="MFC4539839.1"/>
    <property type="molecule type" value="Genomic_DNA"/>
</dbReference>
<protein>
    <submittedName>
        <fullName evidence="2">Nuclear transport factor 2 family protein</fullName>
    </submittedName>
</protein>
<evidence type="ECO:0000259" key="1">
    <source>
        <dbReference type="Pfam" id="PF13577"/>
    </source>
</evidence>
<proteinExistence type="predicted"/>
<gene>
    <name evidence="2" type="ORF">ACFO0U_13760</name>
</gene>
<name>A0ABV9D4Y8_9GAMM</name>
<dbReference type="Gene3D" id="3.10.450.50">
    <property type="match status" value="1"/>
</dbReference>
<comment type="caution">
    <text evidence="2">The sequence shown here is derived from an EMBL/GenBank/DDBJ whole genome shotgun (WGS) entry which is preliminary data.</text>
</comment>
<sequence>MTDSNRTDTIMRLDAERAIHRLLASYVHLIDEGRFAEVAELLQYAEFDVAGNVVADRAQIEAFLEAGLQRHADGTPRTWHTVANILIDVDSSGERASSSSYYTVHQQLESFPLQPIATGKYLDRFERHNGQWRFTHRSVTAQLLGNLQYHAKGPNEHVMGPSA</sequence>
<dbReference type="CDD" id="cd00531">
    <property type="entry name" value="NTF2_like"/>
    <property type="match status" value="1"/>
</dbReference>
<keyword evidence="3" id="KW-1185">Reference proteome</keyword>
<dbReference type="InterPro" id="IPR032710">
    <property type="entry name" value="NTF2-like_dom_sf"/>
</dbReference>